<dbReference type="SUPFAM" id="SSF54495">
    <property type="entry name" value="UBC-like"/>
    <property type="match status" value="1"/>
</dbReference>
<dbReference type="SMART" id="SM00212">
    <property type="entry name" value="UBCc"/>
    <property type="match status" value="1"/>
</dbReference>
<comment type="caution">
    <text evidence="2">The sequence shown here is derived from an EMBL/GenBank/DDBJ whole genome shotgun (WGS) entry which is preliminary data.</text>
</comment>
<protein>
    <recommendedName>
        <fullName evidence="1">UBC core domain-containing protein</fullName>
    </recommendedName>
</protein>
<evidence type="ECO:0000313" key="3">
    <source>
        <dbReference type="Proteomes" id="UP001620626"/>
    </source>
</evidence>
<organism evidence="2 3">
    <name type="scientific">Heterodera trifolii</name>
    <dbReference type="NCBI Taxonomy" id="157864"/>
    <lineage>
        <taxon>Eukaryota</taxon>
        <taxon>Metazoa</taxon>
        <taxon>Ecdysozoa</taxon>
        <taxon>Nematoda</taxon>
        <taxon>Chromadorea</taxon>
        <taxon>Rhabditida</taxon>
        <taxon>Tylenchina</taxon>
        <taxon>Tylenchomorpha</taxon>
        <taxon>Tylenchoidea</taxon>
        <taxon>Heteroderidae</taxon>
        <taxon>Heteroderinae</taxon>
        <taxon>Heterodera</taxon>
    </lineage>
</organism>
<dbReference type="InterPro" id="IPR016135">
    <property type="entry name" value="UBQ-conjugating_enzyme/RWD"/>
</dbReference>
<dbReference type="Proteomes" id="UP001620626">
    <property type="component" value="Unassembled WGS sequence"/>
</dbReference>
<proteinExistence type="predicted"/>
<dbReference type="Pfam" id="PF00179">
    <property type="entry name" value="UQ_con"/>
    <property type="match status" value="1"/>
</dbReference>
<feature type="domain" description="UBC core" evidence="1">
    <location>
        <begin position="22"/>
        <end position="169"/>
    </location>
</feature>
<dbReference type="AlphaFoldDB" id="A0ABD2IJD7"/>
<dbReference type="InterPro" id="IPR000608">
    <property type="entry name" value="UBC"/>
</dbReference>
<gene>
    <name evidence="2" type="ORF">niasHT_039112</name>
</gene>
<dbReference type="Gene3D" id="3.10.110.10">
    <property type="entry name" value="Ubiquitin Conjugating Enzyme"/>
    <property type="match status" value="1"/>
</dbReference>
<evidence type="ECO:0000259" key="1">
    <source>
        <dbReference type="PROSITE" id="PS50127"/>
    </source>
</evidence>
<reference evidence="2 3" key="1">
    <citation type="submission" date="2024-10" db="EMBL/GenBank/DDBJ databases">
        <authorList>
            <person name="Kim D."/>
        </authorList>
    </citation>
    <scope>NUCLEOTIDE SEQUENCE [LARGE SCALE GENOMIC DNA]</scope>
    <source>
        <strain evidence="2">BH-2024</strain>
    </source>
</reference>
<dbReference type="EMBL" id="JBICBT010001166">
    <property type="protein sequence ID" value="KAL3080249.1"/>
    <property type="molecule type" value="Genomic_DNA"/>
</dbReference>
<dbReference type="PANTHER" id="PTHR24068">
    <property type="entry name" value="UBIQUITIN-CONJUGATING ENZYME E2"/>
    <property type="match status" value="1"/>
</dbReference>
<sequence>MTSSSVVDIACSFPCFVDDYSIAAQRLHAEFKQLSQLPLQGCQASPNSENIFQWVAVIEGPKETVYEGGTFFVELNFHKNYPFVAPEVVFLTRIYHCNISNQGKMRLQVISRQSWRPSFGVATVLQSIISLLCNCDPYNSLVPFIGEQYRQQPEEFNKAARIWTERFAH</sequence>
<name>A0ABD2IJD7_9BILA</name>
<accession>A0ABD2IJD7</accession>
<evidence type="ECO:0000313" key="2">
    <source>
        <dbReference type="EMBL" id="KAL3080249.1"/>
    </source>
</evidence>
<keyword evidence="3" id="KW-1185">Reference proteome</keyword>
<dbReference type="PROSITE" id="PS50127">
    <property type="entry name" value="UBC_2"/>
    <property type="match status" value="1"/>
</dbReference>